<dbReference type="SUPFAM" id="SSF56037">
    <property type="entry name" value="PheT/TilS domain"/>
    <property type="match status" value="1"/>
</dbReference>
<comment type="function">
    <text evidence="8">Ligates lysine onto the cytidine present at position 34 of the AUA codon-specific tRNA(Ile) that contains the anticodon CAU, in an ATP-dependent manner. Cytidine is converted to lysidine, thus changing the amino acid specificity of the tRNA from methionine to isoleucine.</text>
</comment>
<evidence type="ECO:0000256" key="6">
    <source>
        <dbReference type="ARBA" id="ARBA00022840"/>
    </source>
</evidence>
<dbReference type="EMBL" id="FOXW01000011">
    <property type="protein sequence ID" value="SFQ46373.1"/>
    <property type="molecule type" value="Genomic_DNA"/>
</dbReference>
<dbReference type="Pfam" id="PF01171">
    <property type="entry name" value="ATP_bind_3"/>
    <property type="match status" value="1"/>
</dbReference>
<feature type="binding site" evidence="8">
    <location>
        <begin position="28"/>
        <end position="33"/>
    </location>
    <ligand>
        <name>ATP</name>
        <dbReference type="ChEBI" id="CHEBI:30616"/>
    </ligand>
</feature>
<gene>
    <name evidence="8" type="primary">tilS</name>
    <name evidence="10" type="ORF">SAMN04488506_2171</name>
</gene>
<evidence type="ECO:0000256" key="4">
    <source>
        <dbReference type="ARBA" id="ARBA00022694"/>
    </source>
</evidence>
<dbReference type="Pfam" id="PF11734">
    <property type="entry name" value="TilS_C"/>
    <property type="match status" value="1"/>
</dbReference>
<keyword evidence="6 8" id="KW-0067">ATP-binding</keyword>
<dbReference type="Gene3D" id="3.40.50.620">
    <property type="entry name" value="HUPs"/>
    <property type="match status" value="1"/>
</dbReference>
<dbReference type="OrthoDB" id="9807403at2"/>
<keyword evidence="5 8" id="KW-0547">Nucleotide-binding</keyword>
<evidence type="ECO:0000256" key="8">
    <source>
        <dbReference type="HAMAP-Rule" id="MF_01161"/>
    </source>
</evidence>
<keyword evidence="4 8" id="KW-0819">tRNA processing</keyword>
<dbReference type="PANTHER" id="PTHR43033">
    <property type="entry name" value="TRNA(ILE)-LYSIDINE SYNTHASE-RELATED"/>
    <property type="match status" value="1"/>
</dbReference>
<dbReference type="Proteomes" id="UP000199136">
    <property type="component" value="Unassembled WGS sequence"/>
</dbReference>
<dbReference type="STRING" id="82801.SAMN04488506_2171"/>
<protein>
    <recommendedName>
        <fullName evidence="8">tRNA(Ile)-lysidine synthase</fullName>
        <ecNumber evidence="8">6.3.4.19</ecNumber>
    </recommendedName>
    <alternativeName>
        <fullName evidence="8">tRNA(Ile)-2-lysyl-cytidine synthase</fullName>
    </alternativeName>
    <alternativeName>
        <fullName evidence="8">tRNA(Ile)-lysidine synthetase</fullName>
    </alternativeName>
</protein>
<dbReference type="Gene3D" id="3.30.465.60">
    <property type="match status" value="1"/>
</dbReference>
<feature type="domain" description="Lysidine-tRNA(Ile) synthetase C-terminal" evidence="9">
    <location>
        <begin position="383"/>
        <end position="458"/>
    </location>
</feature>
<evidence type="ECO:0000313" key="10">
    <source>
        <dbReference type="EMBL" id="SFQ46373.1"/>
    </source>
</evidence>
<dbReference type="SMART" id="SM00977">
    <property type="entry name" value="TilS_C"/>
    <property type="match status" value="1"/>
</dbReference>
<dbReference type="NCBIfam" id="TIGR02433">
    <property type="entry name" value="lysidine_TilS_C"/>
    <property type="match status" value="1"/>
</dbReference>
<keyword evidence="3 8" id="KW-0436">Ligase</keyword>
<comment type="catalytic activity">
    <reaction evidence="7 8">
        <text>cytidine(34) in tRNA(Ile2) + L-lysine + ATP = lysidine(34) in tRNA(Ile2) + AMP + diphosphate + H(+)</text>
        <dbReference type="Rhea" id="RHEA:43744"/>
        <dbReference type="Rhea" id="RHEA-COMP:10625"/>
        <dbReference type="Rhea" id="RHEA-COMP:10670"/>
        <dbReference type="ChEBI" id="CHEBI:15378"/>
        <dbReference type="ChEBI" id="CHEBI:30616"/>
        <dbReference type="ChEBI" id="CHEBI:32551"/>
        <dbReference type="ChEBI" id="CHEBI:33019"/>
        <dbReference type="ChEBI" id="CHEBI:82748"/>
        <dbReference type="ChEBI" id="CHEBI:83665"/>
        <dbReference type="ChEBI" id="CHEBI:456215"/>
        <dbReference type="EC" id="6.3.4.19"/>
    </reaction>
</comment>
<dbReference type="RefSeq" id="WP_092481180.1">
    <property type="nucleotide sequence ID" value="NZ_FOXW01000011.1"/>
</dbReference>
<dbReference type="GO" id="GO:0005737">
    <property type="term" value="C:cytoplasm"/>
    <property type="evidence" value="ECO:0007669"/>
    <property type="project" value="UniProtKB-SubCell"/>
</dbReference>
<dbReference type="CDD" id="cd01992">
    <property type="entry name" value="TilS_N"/>
    <property type="match status" value="1"/>
</dbReference>
<dbReference type="NCBIfam" id="TIGR02432">
    <property type="entry name" value="lysidine_TilS_N"/>
    <property type="match status" value="1"/>
</dbReference>
<dbReference type="InterPro" id="IPR012795">
    <property type="entry name" value="tRNA_Ile_lys_synt_N"/>
</dbReference>
<comment type="domain">
    <text evidence="8">The N-terminal region contains the highly conserved SGGXDS motif, predicted to be a P-loop motif involved in ATP binding.</text>
</comment>
<proteinExistence type="inferred from homology"/>
<sequence length="465" mass="53997">MDLFKDFLQLCQKQFYWKKSSRMLLAVSGGVDSMVLLDLMKRLPKELKPWFAVVHVNHQLREASVKEAVFLEQFCQQAEIPFFMTKWETSQHPKASTEEAAREFRYAFFKTVFAEQQATHLLTAHHGDDQIETILMRLVRGGSLESMAGIKAVRSFSSGLLVRPLLPYTKEQLYQYSDEQQLHYFEDETNQSSVYTRNRYRNQVIPLLKEENPQLVPHFSDFSTDLQDVLAVAQIEVQRQLKRISKKTTDGRLQLDRIRYLEMDQSLQRLVVQELLMMVYQQGDHLFQRQHIQAVHDLLISPHPNGQIDLPGQWIAKRRYDTLFFTLPESVKVSVKEPKELHLGEWIHLPQGGKVGLFTTDTFLDIGHQKVMWVNADSVELPLVIRRRQPGDRMSLKGTGGTKKIKDVLIDQKVPLEQRDELRVVCDAEGKVLCFLGYKDSRLSIERETDTIQYILIHSQNGNES</sequence>
<evidence type="ECO:0000313" key="11">
    <source>
        <dbReference type="Proteomes" id="UP000199136"/>
    </source>
</evidence>
<accession>A0A1I5YQ81</accession>
<evidence type="ECO:0000256" key="1">
    <source>
        <dbReference type="ARBA" id="ARBA00004496"/>
    </source>
</evidence>
<dbReference type="InterPro" id="IPR012796">
    <property type="entry name" value="Lysidine-tRNA-synth_C"/>
</dbReference>
<evidence type="ECO:0000256" key="2">
    <source>
        <dbReference type="ARBA" id="ARBA00022490"/>
    </source>
</evidence>
<evidence type="ECO:0000256" key="5">
    <source>
        <dbReference type="ARBA" id="ARBA00022741"/>
    </source>
</evidence>
<dbReference type="GO" id="GO:0005524">
    <property type="term" value="F:ATP binding"/>
    <property type="evidence" value="ECO:0007669"/>
    <property type="project" value="UniProtKB-UniRule"/>
</dbReference>
<name>A0A1I5YQ81_9LACT</name>
<dbReference type="GO" id="GO:0006400">
    <property type="term" value="P:tRNA modification"/>
    <property type="evidence" value="ECO:0007669"/>
    <property type="project" value="UniProtKB-UniRule"/>
</dbReference>
<dbReference type="InterPro" id="IPR012094">
    <property type="entry name" value="tRNA_Ile_lys_synt"/>
</dbReference>
<dbReference type="PANTHER" id="PTHR43033:SF1">
    <property type="entry name" value="TRNA(ILE)-LYSIDINE SYNTHASE-RELATED"/>
    <property type="match status" value="1"/>
</dbReference>
<dbReference type="EC" id="6.3.4.19" evidence="8"/>
<organism evidence="10 11">
    <name type="scientific">Desemzia incerta</name>
    <dbReference type="NCBI Taxonomy" id="82801"/>
    <lineage>
        <taxon>Bacteria</taxon>
        <taxon>Bacillati</taxon>
        <taxon>Bacillota</taxon>
        <taxon>Bacilli</taxon>
        <taxon>Lactobacillales</taxon>
        <taxon>Carnobacteriaceae</taxon>
        <taxon>Desemzia</taxon>
    </lineage>
</organism>
<keyword evidence="2 8" id="KW-0963">Cytoplasm</keyword>
<dbReference type="HAMAP" id="MF_01161">
    <property type="entry name" value="tRNA_Ile_lys_synt"/>
    <property type="match status" value="1"/>
</dbReference>
<reference evidence="10 11" key="1">
    <citation type="submission" date="2016-10" db="EMBL/GenBank/DDBJ databases">
        <authorList>
            <person name="de Groot N.N."/>
        </authorList>
    </citation>
    <scope>NUCLEOTIDE SEQUENCE [LARGE SCALE GENOMIC DNA]</scope>
    <source>
        <strain evidence="10 11">DSM 20581</strain>
    </source>
</reference>
<comment type="subcellular location">
    <subcellularLocation>
        <location evidence="1 8">Cytoplasm</location>
    </subcellularLocation>
</comment>
<evidence type="ECO:0000256" key="7">
    <source>
        <dbReference type="ARBA" id="ARBA00048539"/>
    </source>
</evidence>
<dbReference type="InterPro" id="IPR014729">
    <property type="entry name" value="Rossmann-like_a/b/a_fold"/>
</dbReference>
<evidence type="ECO:0000256" key="3">
    <source>
        <dbReference type="ARBA" id="ARBA00022598"/>
    </source>
</evidence>
<keyword evidence="11" id="KW-1185">Reference proteome</keyword>
<evidence type="ECO:0000259" key="9">
    <source>
        <dbReference type="SMART" id="SM00977"/>
    </source>
</evidence>
<dbReference type="SUPFAM" id="SSF52402">
    <property type="entry name" value="Adenine nucleotide alpha hydrolases-like"/>
    <property type="match status" value="1"/>
</dbReference>
<dbReference type="AlphaFoldDB" id="A0A1I5YQ81"/>
<comment type="similarity">
    <text evidence="8">Belongs to the tRNA(Ile)-lysidine synthase family.</text>
</comment>
<dbReference type="InterPro" id="IPR011063">
    <property type="entry name" value="TilS/TtcA_N"/>
</dbReference>
<dbReference type="GO" id="GO:0032267">
    <property type="term" value="F:tRNA(Ile)-lysidine synthase activity"/>
    <property type="evidence" value="ECO:0007669"/>
    <property type="project" value="UniProtKB-EC"/>
</dbReference>